<dbReference type="AlphaFoldDB" id="A0A9X0AUG4"/>
<gene>
    <name evidence="1" type="ORF">OCU04_002848</name>
</gene>
<evidence type="ECO:0000313" key="1">
    <source>
        <dbReference type="EMBL" id="KAJ8069177.1"/>
    </source>
</evidence>
<accession>A0A9X0AUG4</accession>
<proteinExistence type="predicted"/>
<dbReference type="Proteomes" id="UP001152300">
    <property type="component" value="Unassembled WGS sequence"/>
</dbReference>
<sequence>MSYLVLPDNGVRQLNVAESVQGVSGGLTAKSCSMPICLRPHDFRRTSGECFAPGHPTPCIVPQALSVRQFLDTQHGTNFVNIEAESKSKGGTWFNRQTFQQLLVRLGNVEKSSSSITGHASNLSGVNFHLMHHQETDFQCKKLKITPEGMDRLQSSCSYYSSLPDVDLRADVQQ</sequence>
<dbReference type="OrthoDB" id="10514256at2759"/>
<keyword evidence="2" id="KW-1185">Reference proteome</keyword>
<protein>
    <submittedName>
        <fullName evidence="1">Uncharacterized protein</fullName>
    </submittedName>
</protein>
<evidence type="ECO:0000313" key="2">
    <source>
        <dbReference type="Proteomes" id="UP001152300"/>
    </source>
</evidence>
<organism evidence="1 2">
    <name type="scientific">Sclerotinia nivalis</name>
    <dbReference type="NCBI Taxonomy" id="352851"/>
    <lineage>
        <taxon>Eukaryota</taxon>
        <taxon>Fungi</taxon>
        <taxon>Dikarya</taxon>
        <taxon>Ascomycota</taxon>
        <taxon>Pezizomycotina</taxon>
        <taxon>Leotiomycetes</taxon>
        <taxon>Helotiales</taxon>
        <taxon>Sclerotiniaceae</taxon>
        <taxon>Sclerotinia</taxon>
    </lineage>
</organism>
<dbReference type="EMBL" id="JAPEIS010000002">
    <property type="protein sequence ID" value="KAJ8069177.1"/>
    <property type="molecule type" value="Genomic_DNA"/>
</dbReference>
<comment type="caution">
    <text evidence="1">The sequence shown here is derived from an EMBL/GenBank/DDBJ whole genome shotgun (WGS) entry which is preliminary data.</text>
</comment>
<name>A0A9X0AUG4_9HELO</name>
<reference evidence="1" key="1">
    <citation type="submission" date="2022-11" db="EMBL/GenBank/DDBJ databases">
        <title>Genome Resource of Sclerotinia nivalis Strain SnTB1, a Plant Pathogen Isolated from American Ginseng.</title>
        <authorList>
            <person name="Fan S."/>
        </authorList>
    </citation>
    <scope>NUCLEOTIDE SEQUENCE</scope>
    <source>
        <strain evidence="1">SnTB1</strain>
    </source>
</reference>